<reference evidence="2" key="1">
    <citation type="submission" date="2018-02" db="EMBL/GenBank/DDBJ databases">
        <title>Rhizophora mucronata_Transcriptome.</title>
        <authorList>
            <person name="Meera S.P."/>
            <person name="Sreeshan A."/>
            <person name="Augustine A."/>
        </authorList>
    </citation>
    <scope>NUCLEOTIDE SEQUENCE</scope>
    <source>
        <tissue evidence="2">Leaf</tissue>
    </source>
</reference>
<keyword evidence="1" id="KW-1133">Transmembrane helix</keyword>
<dbReference type="EMBL" id="GGEC01057757">
    <property type="protein sequence ID" value="MBX38241.1"/>
    <property type="molecule type" value="Transcribed_RNA"/>
</dbReference>
<organism evidence="2">
    <name type="scientific">Rhizophora mucronata</name>
    <name type="common">Asiatic mangrove</name>
    <dbReference type="NCBI Taxonomy" id="61149"/>
    <lineage>
        <taxon>Eukaryota</taxon>
        <taxon>Viridiplantae</taxon>
        <taxon>Streptophyta</taxon>
        <taxon>Embryophyta</taxon>
        <taxon>Tracheophyta</taxon>
        <taxon>Spermatophyta</taxon>
        <taxon>Magnoliopsida</taxon>
        <taxon>eudicotyledons</taxon>
        <taxon>Gunneridae</taxon>
        <taxon>Pentapetalae</taxon>
        <taxon>rosids</taxon>
        <taxon>fabids</taxon>
        <taxon>Malpighiales</taxon>
        <taxon>Rhizophoraceae</taxon>
        <taxon>Rhizophora</taxon>
    </lineage>
</organism>
<evidence type="ECO:0000313" key="2">
    <source>
        <dbReference type="EMBL" id="MBX38241.1"/>
    </source>
</evidence>
<keyword evidence="1" id="KW-0812">Transmembrane</keyword>
<keyword evidence="1" id="KW-0472">Membrane</keyword>
<evidence type="ECO:0000256" key="1">
    <source>
        <dbReference type="SAM" id="Phobius"/>
    </source>
</evidence>
<feature type="transmembrane region" description="Helical" evidence="1">
    <location>
        <begin position="6"/>
        <end position="29"/>
    </location>
</feature>
<dbReference type="AlphaFoldDB" id="A0A2P2N6W8"/>
<name>A0A2P2N6W8_RHIMU</name>
<accession>A0A2P2N6W8</accession>
<protein>
    <submittedName>
        <fullName evidence="2">Uncharacterized protein</fullName>
    </submittedName>
</protein>
<sequence length="32" mass="3565">MVSEAIFIFFLVCLCQVAGIGGLNGKFWLLKF</sequence>
<proteinExistence type="predicted"/>